<name>A0A927MQ11_9ACTN</name>
<accession>A0A927MQ11</accession>
<proteinExistence type="predicted"/>
<dbReference type="RefSeq" id="WP_192749244.1">
    <property type="nucleotide sequence ID" value="NZ_BAABJL010000114.1"/>
</dbReference>
<dbReference type="EMBL" id="JADBEM010000001">
    <property type="protein sequence ID" value="MBE1604775.1"/>
    <property type="molecule type" value="Genomic_DNA"/>
</dbReference>
<dbReference type="AlphaFoldDB" id="A0A927MQ11"/>
<organism evidence="1 2">
    <name type="scientific">Actinopolymorpha pittospori</name>
    <dbReference type="NCBI Taxonomy" id="648752"/>
    <lineage>
        <taxon>Bacteria</taxon>
        <taxon>Bacillati</taxon>
        <taxon>Actinomycetota</taxon>
        <taxon>Actinomycetes</taxon>
        <taxon>Propionibacteriales</taxon>
        <taxon>Actinopolymorphaceae</taxon>
        <taxon>Actinopolymorpha</taxon>
    </lineage>
</organism>
<reference evidence="1" key="1">
    <citation type="submission" date="2020-10" db="EMBL/GenBank/DDBJ databases">
        <title>Sequencing the genomes of 1000 actinobacteria strains.</title>
        <authorList>
            <person name="Klenk H.-P."/>
        </authorList>
    </citation>
    <scope>NUCLEOTIDE SEQUENCE</scope>
    <source>
        <strain evidence="1">DSM 45354</strain>
    </source>
</reference>
<keyword evidence="2" id="KW-1185">Reference proteome</keyword>
<dbReference type="Proteomes" id="UP000638648">
    <property type="component" value="Unassembled WGS sequence"/>
</dbReference>
<protein>
    <submittedName>
        <fullName evidence="1">Uncharacterized protein</fullName>
    </submittedName>
</protein>
<comment type="caution">
    <text evidence="1">The sequence shown here is derived from an EMBL/GenBank/DDBJ whole genome shotgun (WGS) entry which is preliminary data.</text>
</comment>
<gene>
    <name evidence="1" type="ORF">HEB94_001623</name>
</gene>
<evidence type="ECO:0000313" key="2">
    <source>
        <dbReference type="Proteomes" id="UP000638648"/>
    </source>
</evidence>
<evidence type="ECO:0000313" key="1">
    <source>
        <dbReference type="EMBL" id="MBE1604775.1"/>
    </source>
</evidence>
<sequence>MQLDIHDSDITTVRYRPIGRGTGVAYLGITPRTHFGDENASAPTDVAREAAGLANWWAQLRGGVNEVERSDKEAELGGFLAHDEDPAEIDLDEDEDVDQLDDAEIFVEVKTARFLETLGLPLPEDLADLSRR</sequence>